<feature type="compositionally biased region" description="Basic residues" evidence="1">
    <location>
        <begin position="97"/>
        <end position="107"/>
    </location>
</feature>
<evidence type="ECO:0000256" key="1">
    <source>
        <dbReference type="SAM" id="MobiDB-lite"/>
    </source>
</evidence>
<proteinExistence type="predicted"/>
<feature type="region of interest" description="Disordered" evidence="1">
    <location>
        <begin position="25"/>
        <end position="154"/>
    </location>
</feature>
<dbReference type="AlphaFoldDB" id="A0A9P4NPP7"/>
<organism evidence="2 3">
    <name type="scientific">Tothia fuscella</name>
    <dbReference type="NCBI Taxonomy" id="1048955"/>
    <lineage>
        <taxon>Eukaryota</taxon>
        <taxon>Fungi</taxon>
        <taxon>Dikarya</taxon>
        <taxon>Ascomycota</taxon>
        <taxon>Pezizomycotina</taxon>
        <taxon>Dothideomycetes</taxon>
        <taxon>Pleosporomycetidae</taxon>
        <taxon>Venturiales</taxon>
        <taxon>Cylindrosympodiaceae</taxon>
        <taxon>Tothia</taxon>
    </lineage>
</organism>
<reference evidence="2" key="1">
    <citation type="journal article" date="2020" name="Stud. Mycol.">
        <title>101 Dothideomycetes genomes: a test case for predicting lifestyles and emergence of pathogens.</title>
        <authorList>
            <person name="Haridas S."/>
            <person name="Albert R."/>
            <person name="Binder M."/>
            <person name="Bloem J."/>
            <person name="Labutti K."/>
            <person name="Salamov A."/>
            <person name="Andreopoulos B."/>
            <person name="Baker S."/>
            <person name="Barry K."/>
            <person name="Bills G."/>
            <person name="Bluhm B."/>
            <person name="Cannon C."/>
            <person name="Castanera R."/>
            <person name="Culley D."/>
            <person name="Daum C."/>
            <person name="Ezra D."/>
            <person name="Gonzalez J."/>
            <person name="Henrissat B."/>
            <person name="Kuo A."/>
            <person name="Liang C."/>
            <person name="Lipzen A."/>
            <person name="Lutzoni F."/>
            <person name="Magnuson J."/>
            <person name="Mondo S."/>
            <person name="Nolan M."/>
            <person name="Ohm R."/>
            <person name="Pangilinan J."/>
            <person name="Park H.-J."/>
            <person name="Ramirez L."/>
            <person name="Alfaro M."/>
            <person name="Sun H."/>
            <person name="Tritt A."/>
            <person name="Yoshinaga Y."/>
            <person name="Zwiers L.-H."/>
            <person name="Turgeon B."/>
            <person name="Goodwin S."/>
            <person name="Spatafora J."/>
            <person name="Crous P."/>
            <person name="Grigoriev I."/>
        </authorList>
    </citation>
    <scope>NUCLEOTIDE SEQUENCE</scope>
    <source>
        <strain evidence="2">CBS 130266</strain>
    </source>
</reference>
<feature type="compositionally biased region" description="Low complexity" evidence="1">
    <location>
        <begin position="129"/>
        <end position="139"/>
    </location>
</feature>
<name>A0A9P4NPP7_9PEZI</name>
<evidence type="ECO:0000313" key="2">
    <source>
        <dbReference type="EMBL" id="KAF2429138.1"/>
    </source>
</evidence>
<accession>A0A9P4NPP7</accession>
<dbReference type="PANTHER" id="PTHR37948">
    <property type="entry name" value="ZGC:113208"/>
    <property type="match status" value="1"/>
</dbReference>
<dbReference type="EMBL" id="MU007049">
    <property type="protein sequence ID" value="KAF2429138.1"/>
    <property type="molecule type" value="Genomic_DNA"/>
</dbReference>
<sequence>MAESEYETQRAKRIAENRVLMKALELGNGKTTLKRSNIDDHDAEPAKRRKVSVPPKGRQPTRQSERIASGKGEEDSNTDAVSSDIRPAKAAPPGSKSKGKQHVRKSMKTTTGVPTTKKVVKSAAELKSKSNPNPTSSTSEQQNPPKSAKNAKKTPTELYEIQAKLLAWKPSAPIPTRDPNTKEFIFDSHPNFRPNKSPLEVITEGAFGGTYLRRLYSKVLDMSFDDEWKELPEEWLKKIDVDKQLTNQEYNPEINKFGVKCGQSIEEWEAAGWINHEYDVRGWFQWYYRFFLGRRCGEEDVRQIDRWSRCVGPTSGRWRRALIKRYLSAGIRDVNDEDGEGGCVSPAVHQTCHHWAWELRQEVLDERFEDRDRGEE</sequence>
<protein>
    <submittedName>
        <fullName evidence="2">Uncharacterized protein</fullName>
    </submittedName>
</protein>
<feature type="compositionally biased region" description="Low complexity" evidence="1">
    <location>
        <begin position="108"/>
        <end position="117"/>
    </location>
</feature>
<evidence type="ECO:0000313" key="3">
    <source>
        <dbReference type="Proteomes" id="UP000800235"/>
    </source>
</evidence>
<dbReference type="Proteomes" id="UP000800235">
    <property type="component" value="Unassembled WGS sequence"/>
</dbReference>
<dbReference type="PANTHER" id="PTHR37948:SF1">
    <property type="entry name" value="BLL5189 PROTEIN"/>
    <property type="match status" value="1"/>
</dbReference>
<comment type="caution">
    <text evidence="2">The sequence shown here is derived from an EMBL/GenBank/DDBJ whole genome shotgun (WGS) entry which is preliminary data.</text>
</comment>
<feature type="compositionally biased region" description="Basic and acidic residues" evidence="1">
    <location>
        <begin position="36"/>
        <end position="46"/>
    </location>
</feature>
<dbReference type="OrthoDB" id="4850at2759"/>
<keyword evidence="3" id="KW-1185">Reference proteome</keyword>
<gene>
    <name evidence="2" type="ORF">EJ08DRAFT_650565</name>
</gene>